<gene>
    <name evidence="8" type="ORF">GSONMT00019823001</name>
</gene>
<reference evidence="8" key="1">
    <citation type="journal article" date="2014" name="Nat. Commun.">
        <title>The rainbow trout genome provides novel insights into evolution after whole-genome duplication in vertebrates.</title>
        <authorList>
            <person name="Berthelot C."/>
            <person name="Brunet F."/>
            <person name="Chalopin D."/>
            <person name="Juanchich A."/>
            <person name="Bernard M."/>
            <person name="Noel B."/>
            <person name="Bento P."/>
            <person name="Da Silva C."/>
            <person name="Labadie K."/>
            <person name="Alberti A."/>
            <person name="Aury J.M."/>
            <person name="Louis A."/>
            <person name="Dehais P."/>
            <person name="Bardou P."/>
            <person name="Montfort J."/>
            <person name="Klopp C."/>
            <person name="Cabau C."/>
            <person name="Gaspin C."/>
            <person name="Thorgaard G.H."/>
            <person name="Boussaha M."/>
            <person name="Quillet E."/>
            <person name="Guyomard R."/>
            <person name="Galiana D."/>
            <person name="Bobe J."/>
            <person name="Volff J.N."/>
            <person name="Genet C."/>
            <person name="Wincker P."/>
            <person name="Jaillon O."/>
            <person name="Roest Crollius H."/>
            <person name="Guiguen Y."/>
        </authorList>
    </citation>
    <scope>NUCLEOTIDE SEQUENCE [LARGE SCALE GENOMIC DNA]</scope>
</reference>
<dbReference type="InterPro" id="IPR009017">
    <property type="entry name" value="GFP"/>
</dbReference>
<dbReference type="Proteomes" id="UP000193380">
    <property type="component" value="Unassembled WGS sequence"/>
</dbReference>
<dbReference type="STRING" id="8022.A0A060YWZ3"/>
<dbReference type="SMART" id="SM00682">
    <property type="entry name" value="G2F"/>
    <property type="match status" value="1"/>
</dbReference>
<keyword evidence="2" id="KW-0964">Secreted</keyword>
<feature type="domain" description="Nidogen G2 beta-barrel" evidence="7">
    <location>
        <begin position="8"/>
        <end position="162"/>
    </location>
</feature>
<keyword evidence="4" id="KW-0732">Signal</keyword>
<evidence type="ECO:0000256" key="2">
    <source>
        <dbReference type="ARBA" id="ARBA00022525"/>
    </source>
</evidence>
<sequence length="162" mass="17930">MSFFPPFYSLRCSPSRQWQGERDSSTPVDLNSVDLHAYIVVSDGRAYTAISEVPEPVGWALMPVAPIGELFGWLFALELPNSQAGFKITGAEFTRHAEVTFYPGNQRLSIVQTAQGLDSENHLSVDTRLHGDVPFIAPGATVQMEPYKETYQYYPSGALANK</sequence>
<proteinExistence type="predicted"/>
<comment type="subcellular location">
    <subcellularLocation>
        <location evidence="1">Secreted</location>
        <location evidence="1">Extracellular space</location>
        <location evidence="1">Extracellular matrix</location>
    </subcellularLocation>
</comment>
<protein>
    <recommendedName>
        <fullName evidence="7">Nidogen G2 beta-barrel domain-containing protein</fullName>
    </recommendedName>
</protein>
<evidence type="ECO:0000256" key="1">
    <source>
        <dbReference type="ARBA" id="ARBA00004498"/>
    </source>
</evidence>
<dbReference type="EMBL" id="FR916618">
    <property type="protein sequence ID" value="CDQ94024.1"/>
    <property type="molecule type" value="Genomic_DNA"/>
</dbReference>
<evidence type="ECO:0000259" key="7">
    <source>
        <dbReference type="PROSITE" id="PS50993"/>
    </source>
</evidence>
<dbReference type="AlphaFoldDB" id="A0A060YWZ3"/>
<dbReference type="PROSITE" id="PS50993">
    <property type="entry name" value="NIDOGEN_G2"/>
    <property type="match status" value="1"/>
</dbReference>
<evidence type="ECO:0000256" key="4">
    <source>
        <dbReference type="ARBA" id="ARBA00022729"/>
    </source>
</evidence>
<dbReference type="InterPro" id="IPR006605">
    <property type="entry name" value="G2_nidogen/fibulin_G2F"/>
</dbReference>
<keyword evidence="6" id="KW-0325">Glycoprotein</keyword>
<evidence type="ECO:0000256" key="5">
    <source>
        <dbReference type="ARBA" id="ARBA00022837"/>
    </source>
</evidence>
<dbReference type="PaxDb" id="8022-A0A060YWZ3"/>
<keyword evidence="3" id="KW-0272">Extracellular matrix</keyword>
<accession>A0A060YWZ3</accession>
<evidence type="ECO:0000256" key="3">
    <source>
        <dbReference type="ARBA" id="ARBA00022530"/>
    </source>
</evidence>
<evidence type="ECO:0000256" key="6">
    <source>
        <dbReference type="ARBA" id="ARBA00023180"/>
    </source>
</evidence>
<reference evidence="8" key="2">
    <citation type="submission" date="2014-03" db="EMBL/GenBank/DDBJ databases">
        <authorList>
            <person name="Genoscope - CEA"/>
        </authorList>
    </citation>
    <scope>NUCLEOTIDE SEQUENCE</scope>
</reference>
<organism evidence="8 9">
    <name type="scientific">Oncorhynchus mykiss</name>
    <name type="common">Rainbow trout</name>
    <name type="synonym">Salmo gairdneri</name>
    <dbReference type="NCBI Taxonomy" id="8022"/>
    <lineage>
        <taxon>Eukaryota</taxon>
        <taxon>Metazoa</taxon>
        <taxon>Chordata</taxon>
        <taxon>Craniata</taxon>
        <taxon>Vertebrata</taxon>
        <taxon>Euteleostomi</taxon>
        <taxon>Actinopterygii</taxon>
        <taxon>Neopterygii</taxon>
        <taxon>Teleostei</taxon>
        <taxon>Protacanthopterygii</taxon>
        <taxon>Salmoniformes</taxon>
        <taxon>Salmonidae</taxon>
        <taxon>Salmoninae</taxon>
        <taxon>Oncorhynchus</taxon>
    </lineage>
</organism>
<evidence type="ECO:0000313" key="9">
    <source>
        <dbReference type="Proteomes" id="UP000193380"/>
    </source>
</evidence>
<dbReference type="Gene3D" id="2.40.155.10">
    <property type="entry name" value="Green fluorescent protein"/>
    <property type="match status" value="1"/>
</dbReference>
<dbReference type="Pfam" id="PF07474">
    <property type="entry name" value="G2F"/>
    <property type="match status" value="1"/>
</dbReference>
<dbReference type="SUPFAM" id="SSF54511">
    <property type="entry name" value="GFP-like"/>
    <property type="match status" value="1"/>
</dbReference>
<keyword evidence="5" id="KW-0106">Calcium</keyword>
<evidence type="ECO:0000313" key="8">
    <source>
        <dbReference type="EMBL" id="CDQ94024.1"/>
    </source>
</evidence>
<name>A0A060YWZ3_ONCMY</name>